<evidence type="ECO:0000313" key="3">
    <source>
        <dbReference type="EMBL" id="TYK00462.1"/>
    </source>
</evidence>
<keyword evidence="1" id="KW-0175">Coiled coil</keyword>
<evidence type="ECO:0000313" key="5">
    <source>
        <dbReference type="Proteomes" id="UP000321947"/>
    </source>
</evidence>
<dbReference type="AlphaFoldDB" id="A0A5D3BNY2"/>
<accession>A0A5D3BNY2</accession>
<gene>
    <name evidence="3" type="ORF">E5676_scaffold169G00660</name>
    <name evidence="2" type="ORF">E6C27_scaffold64G00660</name>
</gene>
<feature type="coiled-coil region" evidence="1">
    <location>
        <begin position="119"/>
        <end position="156"/>
    </location>
</feature>
<comment type="caution">
    <text evidence="3">The sequence shown here is derived from an EMBL/GenBank/DDBJ whole genome shotgun (WGS) entry which is preliminary data.</text>
</comment>
<protein>
    <submittedName>
        <fullName evidence="3">CACTA en-spm transposon protein</fullName>
    </submittedName>
</protein>
<dbReference type="EMBL" id="SSTD01016718">
    <property type="protein sequence ID" value="TYK00462.1"/>
    <property type="molecule type" value="Genomic_DNA"/>
</dbReference>
<reference evidence="4 5" key="1">
    <citation type="submission" date="2019-08" db="EMBL/GenBank/DDBJ databases">
        <title>Draft genome sequences of two oriental melons (Cucumis melo L. var makuwa).</title>
        <authorList>
            <person name="Kwon S.-Y."/>
        </authorList>
    </citation>
    <scope>NUCLEOTIDE SEQUENCE [LARGE SCALE GENOMIC DNA]</scope>
    <source>
        <strain evidence="5">cv. Chang Bougi</strain>
        <strain evidence="4">cv. SW 3</strain>
        <tissue evidence="3">Leaf</tissue>
    </source>
</reference>
<evidence type="ECO:0000313" key="2">
    <source>
        <dbReference type="EMBL" id="KAA0039275.1"/>
    </source>
</evidence>
<organism evidence="3 5">
    <name type="scientific">Cucumis melo var. makuwa</name>
    <name type="common">Oriental melon</name>
    <dbReference type="NCBI Taxonomy" id="1194695"/>
    <lineage>
        <taxon>Eukaryota</taxon>
        <taxon>Viridiplantae</taxon>
        <taxon>Streptophyta</taxon>
        <taxon>Embryophyta</taxon>
        <taxon>Tracheophyta</taxon>
        <taxon>Spermatophyta</taxon>
        <taxon>Magnoliopsida</taxon>
        <taxon>eudicotyledons</taxon>
        <taxon>Gunneridae</taxon>
        <taxon>Pentapetalae</taxon>
        <taxon>rosids</taxon>
        <taxon>fabids</taxon>
        <taxon>Cucurbitales</taxon>
        <taxon>Cucurbitaceae</taxon>
        <taxon>Benincaseae</taxon>
        <taxon>Cucumis</taxon>
    </lineage>
</organism>
<dbReference type="Proteomes" id="UP000321393">
    <property type="component" value="Unassembled WGS sequence"/>
</dbReference>
<sequence>MFLEFIDDLDNLMGGLSSVGDNPRLSSQPSATLTLRRRCAVSTLRVEHYVAANGRIPMTIALGAIKPICPHAIRFSQVIDVFFKHQMLITFKEFRGDCHRPFKKYSDLKEAHANPPHLLAKLDRAMQQIEEQTRNHEALVSEVKRMQKLIEDMTRAQQGSPHDDP</sequence>
<dbReference type="Proteomes" id="UP000321947">
    <property type="component" value="Unassembled WGS sequence"/>
</dbReference>
<proteinExistence type="predicted"/>
<dbReference type="EMBL" id="SSTE01018412">
    <property type="protein sequence ID" value="KAA0039275.1"/>
    <property type="molecule type" value="Genomic_DNA"/>
</dbReference>
<evidence type="ECO:0000256" key="1">
    <source>
        <dbReference type="SAM" id="Coils"/>
    </source>
</evidence>
<evidence type="ECO:0000313" key="4">
    <source>
        <dbReference type="Proteomes" id="UP000321393"/>
    </source>
</evidence>
<name>A0A5D3BNY2_CUCMM</name>